<dbReference type="KEGG" id="mind:mvi_18500"/>
<proteinExistence type="predicted"/>
<dbReference type="AlphaFoldDB" id="A0A8H8WS81"/>
<dbReference type="Pfam" id="PF11159">
    <property type="entry name" value="DUF2939"/>
    <property type="match status" value="1"/>
</dbReference>
<dbReference type="InterPro" id="IPR021330">
    <property type="entry name" value="DUF2939"/>
</dbReference>
<evidence type="ECO:0000256" key="1">
    <source>
        <dbReference type="SAM" id="MobiDB-lite"/>
    </source>
</evidence>
<accession>A0A8H8WS81</accession>
<feature type="compositionally biased region" description="Low complexity" evidence="1">
    <location>
        <begin position="134"/>
        <end position="153"/>
    </location>
</feature>
<gene>
    <name evidence="2" type="ORF">mvi_18500</name>
</gene>
<protein>
    <recommendedName>
        <fullName evidence="4">DUF2939 domain-containing protein</fullName>
    </recommendedName>
</protein>
<dbReference type="Proteomes" id="UP000663508">
    <property type="component" value="Chromosome"/>
</dbReference>
<evidence type="ECO:0008006" key="4">
    <source>
        <dbReference type="Google" id="ProtNLM"/>
    </source>
</evidence>
<name>A0A8H8WS81_9HYPH</name>
<dbReference type="EMBL" id="AP024145">
    <property type="protein sequence ID" value="BCM83389.1"/>
    <property type="molecule type" value="Genomic_DNA"/>
</dbReference>
<evidence type="ECO:0000313" key="3">
    <source>
        <dbReference type="Proteomes" id="UP000663508"/>
    </source>
</evidence>
<feature type="region of interest" description="Disordered" evidence="1">
    <location>
        <begin position="115"/>
        <end position="168"/>
    </location>
</feature>
<dbReference type="RefSeq" id="WP_244748931.1">
    <property type="nucleotide sequence ID" value="NZ_AP024145.1"/>
</dbReference>
<organism evidence="2 3">
    <name type="scientific">Methylobacterium indicum</name>
    <dbReference type="NCBI Taxonomy" id="1775910"/>
    <lineage>
        <taxon>Bacteria</taxon>
        <taxon>Pseudomonadati</taxon>
        <taxon>Pseudomonadota</taxon>
        <taxon>Alphaproteobacteria</taxon>
        <taxon>Hyphomicrobiales</taxon>
        <taxon>Methylobacteriaceae</taxon>
        <taxon>Methylobacterium</taxon>
    </lineage>
</organism>
<sequence>MTRWWLAGLVALLLWFAYGLSPYVALYRLSQAVQAHDPQAVAQRVNFRTLRLSLTRQATAAVLDAITARRDLSARDRAILTEASGALAEPLVESLVTPETLIDLLDDGWPVRAGLARQPGSVTPSPDTSPPDAPSAGGAAQAPNTQATQAPNTHDPDVPATTGEAGRRSEGLGLHASTLSQLFALFRSAEPRGFRGMVVSYPPDRPLENRFRLRLRLRGWTWRLVDLELPSALRERISQRLTGAMQR</sequence>
<evidence type="ECO:0000313" key="2">
    <source>
        <dbReference type="EMBL" id="BCM83389.1"/>
    </source>
</evidence>
<reference evidence="2" key="1">
    <citation type="submission" date="2020-11" db="EMBL/GenBank/DDBJ databases">
        <title>Complete genome sequence of a novel pathogenic Methylobacterium strain isolated from rice in Vietnam.</title>
        <authorList>
            <person name="Lai K."/>
            <person name="Okazaki S."/>
            <person name="Higashi K."/>
            <person name="Mori H."/>
            <person name="Toyoda A."/>
            <person name="Kurokawa K."/>
        </authorList>
    </citation>
    <scope>NUCLEOTIDE SEQUENCE</scope>
    <source>
        <strain evidence="2">VL1</strain>
    </source>
</reference>